<evidence type="ECO:0000256" key="2">
    <source>
        <dbReference type="ARBA" id="ARBA00022692"/>
    </source>
</evidence>
<dbReference type="Proteomes" id="UP000266067">
    <property type="component" value="Unassembled WGS sequence"/>
</dbReference>
<dbReference type="AlphaFoldDB" id="A0A3A1N8K2"/>
<dbReference type="EMBL" id="QXFH01000070">
    <property type="protein sequence ID" value="RIV34997.1"/>
    <property type="molecule type" value="Genomic_DNA"/>
</dbReference>
<feature type="transmembrane region" description="Helical" evidence="5">
    <location>
        <begin position="239"/>
        <end position="258"/>
    </location>
</feature>
<comment type="caution">
    <text evidence="7">The sequence shown here is derived from an EMBL/GenBank/DDBJ whole genome shotgun (WGS) entry which is preliminary data.</text>
</comment>
<feature type="domain" description="O-antigen ligase-related" evidence="6">
    <location>
        <begin position="199"/>
        <end position="358"/>
    </location>
</feature>
<keyword evidence="2 5" id="KW-0812">Transmembrane</keyword>
<dbReference type="PANTHER" id="PTHR37422">
    <property type="entry name" value="TEICHURONIC ACID BIOSYNTHESIS PROTEIN TUAE"/>
    <property type="match status" value="1"/>
</dbReference>
<keyword evidence="7" id="KW-0436">Ligase</keyword>
<comment type="subcellular location">
    <subcellularLocation>
        <location evidence="1">Membrane</location>
        <topology evidence="1">Multi-pass membrane protein</topology>
    </subcellularLocation>
</comment>
<feature type="transmembrane region" description="Helical" evidence="5">
    <location>
        <begin position="80"/>
        <end position="98"/>
    </location>
</feature>
<evidence type="ECO:0000256" key="4">
    <source>
        <dbReference type="ARBA" id="ARBA00023136"/>
    </source>
</evidence>
<organism evidence="7 8">
    <name type="scientific">Flagellimonas lutimaris</name>
    <dbReference type="NCBI Taxonomy" id="475082"/>
    <lineage>
        <taxon>Bacteria</taxon>
        <taxon>Pseudomonadati</taxon>
        <taxon>Bacteroidota</taxon>
        <taxon>Flavobacteriia</taxon>
        <taxon>Flavobacteriales</taxon>
        <taxon>Flavobacteriaceae</taxon>
        <taxon>Flagellimonas</taxon>
    </lineage>
</organism>
<feature type="transmembrane region" description="Helical" evidence="5">
    <location>
        <begin position="110"/>
        <end position="131"/>
    </location>
</feature>
<evidence type="ECO:0000256" key="3">
    <source>
        <dbReference type="ARBA" id="ARBA00022989"/>
    </source>
</evidence>
<evidence type="ECO:0000259" key="6">
    <source>
        <dbReference type="Pfam" id="PF04932"/>
    </source>
</evidence>
<accession>A0A3A1N8K2</accession>
<dbReference type="GO" id="GO:0016020">
    <property type="term" value="C:membrane"/>
    <property type="evidence" value="ECO:0007669"/>
    <property type="project" value="UniProtKB-SubCell"/>
</dbReference>
<dbReference type="GO" id="GO:0016874">
    <property type="term" value="F:ligase activity"/>
    <property type="evidence" value="ECO:0007669"/>
    <property type="project" value="UniProtKB-KW"/>
</dbReference>
<keyword evidence="3 5" id="KW-1133">Transmembrane helix</keyword>
<name>A0A3A1N8K2_9FLAO</name>
<sequence>MEKYSEFLFSWKQNMLFLFCFIFPISQQLSTVLIGVILLLSILNPKREFFTFRLGFLFLGIIYLVYGISLTYSQDFQPSVLELKASLLVFPIIFFLDNRLAEPTGEICKYFVLGCIFAVIICEINAIYHSIDFQTLSFESSLDPELGFMASIPQEKNYFFSQPFSFLHQTVYFAMYLLISLVILLKTDVFKKRIYFFVGLLLIIIALVQLLNKASFITLAVLFFVEVADSSLKKKTKTMGFIAVLITGIVFFIANPRFSEFNMKFSYDQPERLNRNLEGMANTERSDTNTRILLWMSAWDLIKEHPIIGIGAGGSHRVLYETLAIKQQHYDRRVRFHAHNQYLQVLLDLGILGFLIFFLSLFFLFKGQKRIQSKPNRRLMFLVLLIFLINFLFESVFERYSGISSFSFFASLMTAMSQEKIK</sequence>
<dbReference type="InterPro" id="IPR051533">
    <property type="entry name" value="WaaL-like"/>
</dbReference>
<keyword evidence="8" id="KW-1185">Reference proteome</keyword>
<proteinExistence type="predicted"/>
<evidence type="ECO:0000313" key="8">
    <source>
        <dbReference type="Proteomes" id="UP000266067"/>
    </source>
</evidence>
<dbReference type="PANTHER" id="PTHR37422:SF17">
    <property type="entry name" value="O-ANTIGEN LIGASE"/>
    <property type="match status" value="1"/>
</dbReference>
<dbReference type="RefSeq" id="WP_119607227.1">
    <property type="nucleotide sequence ID" value="NZ_QXFH01000070.1"/>
</dbReference>
<dbReference type="InterPro" id="IPR007016">
    <property type="entry name" value="O-antigen_ligase-rel_domated"/>
</dbReference>
<feature type="transmembrane region" description="Helical" evidence="5">
    <location>
        <begin position="166"/>
        <end position="185"/>
    </location>
</feature>
<evidence type="ECO:0000313" key="7">
    <source>
        <dbReference type="EMBL" id="RIV34997.1"/>
    </source>
</evidence>
<feature type="transmembrane region" description="Helical" evidence="5">
    <location>
        <begin position="377"/>
        <end position="393"/>
    </location>
</feature>
<evidence type="ECO:0000256" key="1">
    <source>
        <dbReference type="ARBA" id="ARBA00004141"/>
    </source>
</evidence>
<feature type="transmembrane region" description="Helical" evidence="5">
    <location>
        <begin position="342"/>
        <end position="365"/>
    </location>
</feature>
<evidence type="ECO:0000256" key="5">
    <source>
        <dbReference type="SAM" id="Phobius"/>
    </source>
</evidence>
<keyword evidence="4 5" id="KW-0472">Membrane</keyword>
<feature type="transmembrane region" description="Helical" evidence="5">
    <location>
        <begin position="194"/>
        <end position="210"/>
    </location>
</feature>
<gene>
    <name evidence="7" type="ORF">D2V08_06435</name>
</gene>
<dbReference type="Pfam" id="PF04932">
    <property type="entry name" value="Wzy_C"/>
    <property type="match status" value="1"/>
</dbReference>
<feature type="transmembrane region" description="Helical" evidence="5">
    <location>
        <begin position="15"/>
        <end position="43"/>
    </location>
</feature>
<protein>
    <submittedName>
        <fullName evidence="7">O-antigen ligase family protein</fullName>
    </submittedName>
</protein>
<reference evidence="7 8" key="1">
    <citation type="submission" date="2018-08" db="EMBL/GenBank/DDBJ databases">
        <title>Proposal of Muricauda 72 sp.nov. and Muricauda NH166 sp.nov., isolated from seawater.</title>
        <authorList>
            <person name="Cheng H."/>
            <person name="Wu Y.-H."/>
            <person name="Guo L.-L."/>
            <person name="Xu X.-W."/>
        </authorList>
    </citation>
    <scope>NUCLEOTIDE SEQUENCE [LARGE SCALE GENOMIC DNA]</scope>
    <source>
        <strain evidence="7 8">KCTC 22173</strain>
    </source>
</reference>
<feature type="transmembrane region" description="Helical" evidence="5">
    <location>
        <begin position="50"/>
        <end position="68"/>
    </location>
</feature>